<feature type="domain" description="Histidine kinase" evidence="15">
    <location>
        <begin position="289"/>
        <end position="510"/>
    </location>
</feature>
<name>A0A495V9S9_9GAMM</name>
<feature type="region of interest" description="Disordered" evidence="14">
    <location>
        <begin position="515"/>
        <end position="538"/>
    </location>
</feature>
<dbReference type="CDD" id="cd00082">
    <property type="entry name" value="HisKA"/>
    <property type="match status" value="1"/>
</dbReference>
<evidence type="ECO:0000256" key="8">
    <source>
        <dbReference type="ARBA" id="ARBA00022777"/>
    </source>
</evidence>
<protein>
    <recommendedName>
        <fullName evidence="3">histidine kinase</fullName>
        <ecNumber evidence="3">2.7.13.3</ecNumber>
    </recommendedName>
</protein>
<dbReference type="InterPro" id="IPR036097">
    <property type="entry name" value="HisK_dim/P_sf"/>
</dbReference>
<dbReference type="InterPro" id="IPR005467">
    <property type="entry name" value="His_kinase_dom"/>
</dbReference>
<dbReference type="InterPro" id="IPR001789">
    <property type="entry name" value="Sig_transdc_resp-reg_receiver"/>
</dbReference>
<dbReference type="InterPro" id="IPR003594">
    <property type="entry name" value="HATPase_dom"/>
</dbReference>
<keyword evidence="8 17" id="KW-0418">Kinase</keyword>
<keyword evidence="5" id="KW-0808">Transferase</keyword>
<dbReference type="InterPro" id="IPR003661">
    <property type="entry name" value="HisK_dim/P_dom"/>
</dbReference>
<dbReference type="InterPro" id="IPR021796">
    <property type="entry name" value="Tll0287-like_dom"/>
</dbReference>
<evidence type="ECO:0000256" key="7">
    <source>
        <dbReference type="ARBA" id="ARBA00022741"/>
    </source>
</evidence>
<evidence type="ECO:0000256" key="13">
    <source>
        <dbReference type="PROSITE-ProRule" id="PRU00169"/>
    </source>
</evidence>
<evidence type="ECO:0000256" key="5">
    <source>
        <dbReference type="ARBA" id="ARBA00022679"/>
    </source>
</evidence>
<dbReference type="Gene3D" id="3.40.50.2300">
    <property type="match status" value="1"/>
</dbReference>
<evidence type="ECO:0000313" key="17">
    <source>
        <dbReference type="EMBL" id="RKT46136.1"/>
    </source>
</evidence>
<dbReference type="Pfam" id="PF00512">
    <property type="entry name" value="HisKA"/>
    <property type="match status" value="1"/>
</dbReference>
<feature type="compositionally biased region" description="Basic and acidic residues" evidence="14">
    <location>
        <begin position="700"/>
        <end position="711"/>
    </location>
</feature>
<dbReference type="PROSITE" id="PS50110">
    <property type="entry name" value="RESPONSE_REGULATORY"/>
    <property type="match status" value="1"/>
</dbReference>
<dbReference type="PROSITE" id="PS50109">
    <property type="entry name" value="HIS_KIN"/>
    <property type="match status" value="1"/>
</dbReference>
<comment type="subcellular location">
    <subcellularLocation>
        <location evidence="2">Membrane</location>
    </subcellularLocation>
</comment>
<dbReference type="InterPro" id="IPR036890">
    <property type="entry name" value="HATPase_C_sf"/>
</dbReference>
<dbReference type="PANTHER" id="PTHR45339">
    <property type="entry name" value="HYBRID SIGNAL TRANSDUCTION HISTIDINE KINASE J"/>
    <property type="match status" value="1"/>
</dbReference>
<organism evidence="17 18">
    <name type="scientific">Thiocapsa rosea</name>
    <dbReference type="NCBI Taxonomy" id="69360"/>
    <lineage>
        <taxon>Bacteria</taxon>
        <taxon>Pseudomonadati</taxon>
        <taxon>Pseudomonadota</taxon>
        <taxon>Gammaproteobacteria</taxon>
        <taxon>Chromatiales</taxon>
        <taxon>Chromatiaceae</taxon>
        <taxon>Thiocapsa</taxon>
    </lineage>
</organism>
<dbReference type="EMBL" id="RBXL01000001">
    <property type="protein sequence ID" value="RKT46136.1"/>
    <property type="molecule type" value="Genomic_DNA"/>
</dbReference>
<dbReference type="SUPFAM" id="SSF47384">
    <property type="entry name" value="Homodimeric domain of signal transducing histidine kinase"/>
    <property type="match status" value="1"/>
</dbReference>
<evidence type="ECO:0000256" key="4">
    <source>
        <dbReference type="ARBA" id="ARBA00022553"/>
    </source>
</evidence>
<dbReference type="InterPro" id="IPR004358">
    <property type="entry name" value="Sig_transdc_His_kin-like_C"/>
</dbReference>
<evidence type="ECO:0000256" key="9">
    <source>
        <dbReference type="ARBA" id="ARBA00022840"/>
    </source>
</evidence>
<keyword evidence="10" id="KW-1133">Transmembrane helix</keyword>
<evidence type="ECO:0000313" key="18">
    <source>
        <dbReference type="Proteomes" id="UP000274556"/>
    </source>
</evidence>
<keyword evidence="4 13" id="KW-0597">Phosphoprotein</keyword>
<dbReference type="GO" id="GO:0000155">
    <property type="term" value="F:phosphorelay sensor kinase activity"/>
    <property type="evidence" value="ECO:0007669"/>
    <property type="project" value="InterPro"/>
</dbReference>
<dbReference type="FunFam" id="3.30.565.10:FF:000010">
    <property type="entry name" value="Sensor histidine kinase RcsC"/>
    <property type="match status" value="1"/>
</dbReference>
<keyword evidence="9" id="KW-0067">ATP-binding</keyword>
<dbReference type="GO" id="GO:0005524">
    <property type="term" value="F:ATP binding"/>
    <property type="evidence" value="ECO:0007669"/>
    <property type="project" value="UniProtKB-KW"/>
</dbReference>
<dbReference type="InterPro" id="IPR011006">
    <property type="entry name" value="CheY-like_superfamily"/>
</dbReference>
<evidence type="ECO:0000256" key="12">
    <source>
        <dbReference type="ARBA" id="ARBA00023136"/>
    </source>
</evidence>
<reference evidence="17 18" key="1">
    <citation type="submission" date="2018-10" db="EMBL/GenBank/DDBJ databases">
        <title>Genomic Encyclopedia of Archaeal and Bacterial Type Strains, Phase II (KMG-II): from individual species to whole genera.</title>
        <authorList>
            <person name="Goeker M."/>
        </authorList>
    </citation>
    <scope>NUCLEOTIDE SEQUENCE [LARGE SCALE GENOMIC DNA]</scope>
    <source>
        <strain evidence="17 18">DSM 235</strain>
    </source>
</reference>
<evidence type="ECO:0000259" key="15">
    <source>
        <dbReference type="PROSITE" id="PS50109"/>
    </source>
</evidence>
<proteinExistence type="predicted"/>
<dbReference type="Pfam" id="PF11845">
    <property type="entry name" value="Tll0287-like"/>
    <property type="match status" value="1"/>
</dbReference>
<dbReference type="CDD" id="cd16922">
    <property type="entry name" value="HATPase_EvgS-ArcB-TorS-like"/>
    <property type="match status" value="1"/>
</dbReference>
<evidence type="ECO:0000256" key="11">
    <source>
        <dbReference type="ARBA" id="ARBA00023012"/>
    </source>
</evidence>
<evidence type="ECO:0000256" key="14">
    <source>
        <dbReference type="SAM" id="MobiDB-lite"/>
    </source>
</evidence>
<feature type="region of interest" description="Disordered" evidence="14">
    <location>
        <begin position="679"/>
        <end position="718"/>
    </location>
</feature>
<keyword evidence="7" id="KW-0547">Nucleotide-binding</keyword>
<dbReference type="CDD" id="cd17546">
    <property type="entry name" value="REC_hyHK_CKI1_RcsC-like"/>
    <property type="match status" value="1"/>
</dbReference>
<dbReference type="SMART" id="SM00448">
    <property type="entry name" value="REC"/>
    <property type="match status" value="1"/>
</dbReference>
<dbReference type="Gene3D" id="1.10.287.130">
    <property type="match status" value="1"/>
</dbReference>
<dbReference type="Gene3D" id="3.30.565.10">
    <property type="entry name" value="Histidine kinase-like ATPase, C-terminal domain"/>
    <property type="match status" value="1"/>
</dbReference>
<evidence type="ECO:0000256" key="10">
    <source>
        <dbReference type="ARBA" id="ARBA00022989"/>
    </source>
</evidence>
<dbReference type="AlphaFoldDB" id="A0A495V9S9"/>
<keyword evidence="6" id="KW-0812">Transmembrane</keyword>
<feature type="domain" description="Response regulatory" evidence="16">
    <location>
        <begin position="558"/>
        <end position="672"/>
    </location>
</feature>
<evidence type="ECO:0000256" key="1">
    <source>
        <dbReference type="ARBA" id="ARBA00000085"/>
    </source>
</evidence>
<dbReference type="SMART" id="SM00388">
    <property type="entry name" value="HisKA"/>
    <property type="match status" value="1"/>
</dbReference>
<dbReference type="RefSeq" id="WP_147431131.1">
    <property type="nucleotide sequence ID" value="NZ_RBXL01000001.1"/>
</dbReference>
<dbReference type="GO" id="GO:0016020">
    <property type="term" value="C:membrane"/>
    <property type="evidence" value="ECO:0007669"/>
    <property type="project" value="UniProtKB-SubCell"/>
</dbReference>
<dbReference type="SUPFAM" id="SSF52172">
    <property type="entry name" value="CheY-like"/>
    <property type="match status" value="1"/>
</dbReference>
<dbReference type="EC" id="2.7.13.3" evidence="3"/>
<dbReference type="FunFam" id="1.10.287.130:FF:000004">
    <property type="entry name" value="Ethylene receptor 1"/>
    <property type="match status" value="1"/>
</dbReference>
<dbReference type="Proteomes" id="UP000274556">
    <property type="component" value="Unassembled WGS sequence"/>
</dbReference>
<dbReference type="Pfam" id="PF00072">
    <property type="entry name" value="Response_reg"/>
    <property type="match status" value="1"/>
</dbReference>
<sequence length="807" mass="87743">MSLKRQIVTFLGFLSALLFGATLLSFALGAGRVEDHHRHLAHEMGVTFFKQLVLTRRWNALHNGVYVPVTDLIAPNPYLEDPARDVVTRDGVELTKVNPAYMTRLLSDMAADQEGVRFKITSLEPLNPLNAADEWEREALSAFQAGAREYAGLVEEGGQESFRFMGALITEKHCLSCHERDGYTIGSVRGGIRVSLPYEPFRSAIGAGVMQLRIGHLGFLVTVLVLIWSAGWLLWRQAVKVEGLNADTRRLNRALHAKTETMTRQNAALDEALSEAEHAGRAKSEFLANMSHELRTPMNAVIGLSDLLLSTPLSDEQRDSLGKIRNASRMLSGMIADILDYSEIEAGRLVLNPRPFRPAELASQVQTLFGAAIAAKGLELRVHVDPEIPPVLLGDVSRLGQILSNLIGNAVKFTRHGTVALSILHLGRDADHVRLRFEVRDTGVGMSEETLGRLFEPFFQADTSSTRPYGGRGLGLVISRLLVERMKGTLGAESRPGEGSLFAVELALPLADPADVEAHDPTPLGDPGAGAGPEALSPPFDRRVGPRRPPAPDFSGASILLVEDNPLNQEVAKRILEKTGAQVTLAGHGAEAVDLVQARRFDLVLMDLQMPVMDGFEATRRIRASFPELPVIALSAAVMEADRARARVAGVQDHLAKPIDSRLLFETLARWLARATRKAAGDATPGPPVAAQSTAVVAGEPEHEPKPRPEPDGGATNLDDAGAALLVARLREIWTLLDAGNMRALEGFAQVREQIARMPGSESRALDDALERLDFVEARASVSALITRLTTADGRKRPLEDHRMIDP</sequence>
<evidence type="ECO:0000256" key="2">
    <source>
        <dbReference type="ARBA" id="ARBA00004370"/>
    </source>
</evidence>
<dbReference type="SMART" id="SM00387">
    <property type="entry name" value="HATPase_c"/>
    <property type="match status" value="1"/>
</dbReference>
<dbReference type="Pfam" id="PF02518">
    <property type="entry name" value="HATPase_c"/>
    <property type="match status" value="1"/>
</dbReference>
<evidence type="ECO:0000256" key="3">
    <source>
        <dbReference type="ARBA" id="ARBA00012438"/>
    </source>
</evidence>
<comment type="catalytic activity">
    <reaction evidence="1">
        <text>ATP + protein L-histidine = ADP + protein N-phospho-L-histidine.</text>
        <dbReference type="EC" id="2.7.13.3"/>
    </reaction>
</comment>
<comment type="caution">
    <text evidence="17">The sequence shown here is derived from an EMBL/GenBank/DDBJ whole genome shotgun (WGS) entry which is preliminary data.</text>
</comment>
<dbReference type="OrthoDB" id="9810730at2"/>
<keyword evidence="11" id="KW-0902">Two-component regulatory system</keyword>
<evidence type="ECO:0000256" key="6">
    <source>
        <dbReference type="ARBA" id="ARBA00022692"/>
    </source>
</evidence>
<gene>
    <name evidence="17" type="ORF">BDD21_3635</name>
</gene>
<dbReference type="PANTHER" id="PTHR45339:SF1">
    <property type="entry name" value="HYBRID SIGNAL TRANSDUCTION HISTIDINE KINASE J"/>
    <property type="match status" value="1"/>
</dbReference>
<keyword evidence="18" id="KW-1185">Reference proteome</keyword>
<dbReference type="SUPFAM" id="SSF55874">
    <property type="entry name" value="ATPase domain of HSP90 chaperone/DNA topoisomerase II/histidine kinase"/>
    <property type="match status" value="1"/>
</dbReference>
<evidence type="ECO:0000259" key="16">
    <source>
        <dbReference type="PROSITE" id="PS50110"/>
    </source>
</evidence>
<dbReference type="PRINTS" id="PR00344">
    <property type="entry name" value="BCTRLSENSOR"/>
</dbReference>
<accession>A0A495V9S9</accession>
<keyword evidence="12" id="KW-0472">Membrane</keyword>
<feature type="modified residue" description="4-aspartylphosphate" evidence="13">
    <location>
        <position position="607"/>
    </location>
</feature>